<dbReference type="InterPro" id="IPR049278">
    <property type="entry name" value="MS_channel_C"/>
</dbReference>
<feature type="transmembrane region" description="Helical" evidence="7">
    <location>
        <begin position="265"/>
        <end position="284"/>
    </location>
</feature>
<dbReference type="InterPro" id="IPR023408">
    <property type="entry name" value="MscS_beta-dom_sf"/>
</dbReference>
<dbReference type="Gene3D" id="3.30.70.100">
    <property type="match status" value="1"/>
</dbReference>
<evidence type="ECO:0000256" key="1">
    <source>
        <dbReference type="ARBA" id="ARBA00004651"/>
    </source>
</evidence>
<dbReference type="Gene3D" id="2.30.30.60">
    <property type="match status" value="1"/>
</dbReference>
<comment type="subcellular location">
    <subcellularLocation>
        <location evidence="1">Cell membrane</location>
        <topology evidence="1">Multi-pass membrane protein</topology>
    </subcellularLocation>
</comment>
<keyword evidence="5 7" id="KW-1133">Transmembrane helix</keyword>
<feature type="transmembrane region" description="Helical" evidence="7">
    <location>
        <begin position="388"/>
        <end position="406"/>
    </location>
</feature>
<dbReference type="EMBL" id="SWBP01000001">
    <property type="protein sequence ID" value="TKC00519.1"/>
    <property type="molecule type" value="Genomic_DNA"/>
</dbReference>
<evidence type="ECO:0000259" key="8">
    <source>
        <dbReference type="Pfam" id="PF00924"/>
    </source>
</evidence>
<dbReference type="InterPro" id="IPR011014">
    <property type="entry name" value="MscS_channel_TM-2"/>
</dbReference>
<dbReference type="SUPFAM" id="SSF82861">
    <property type="entry name" value="Mechanosensitive channel protein MscS (YggB), transmembrane region"/>
    <property type="match status" value="1"/>
</dbReference>
<comment type="similarity">
    <text evidence="2">Belongs to the MscS (TC 1.A.23) family.</text>
</comment>
<evidence type="ECO:0000256" key="5">
    <source>
        <dbReference type="ARBA" id="ARBA00022989"/>
    </source>
</evidence>
<organism evidence="11 12">
    <name type="scientific">Pedobacter cryophilus</name>
    <dbReference type="NCBI Taxonomy" id="2571271"/>
    <lineage>
        <taxon>Bacteria</taxon>
        <taxon>Pseudomonadati</taxon>
        <taxon>Bacteroidota</taxon>
        <taxon>Sphingobacteriia</taxon>
        <taxon>Sphingobacteriales</taxon>
        <taxon>Sphingobacteriaceae</taxon>
        <taxon>Pedobacter</taxon>
    </lineage>
</organism>
<dbReference type="AlphaFoldDB" id="A0A4U1C569"/>
<dbReference type="Proteomes" id="UP000308181">
    <property type="component" value="Unassembled WGS sequence"/>
</dbReference>
<dbReference type="InterPro" id="IPR052702">
    <property type="entry name" value="MscS-like_channel"/>
</dbReference>
<feature type="transmembrane region" description="Helical" evidence="7">
    <location>
        <begin position="363"/>
        <end position="382"/>
    </location>
</feature>
<dbReference type="Gene3D" id="1.10.287.1260">
    <property type="match status" value="1"/>
</dbReference>
<feature type="transmembrane region" description="Helical" evidence="7">
    <location>
        <begin position="422"/>
        <end position="441"/>
    </location>
</feature>
<dbReference type="RefSeq" id="WP_136824727.1">
    <property type="nucleotide sequence ID" value="NZ_SWBP01000001.1"/>
</dbReference>
<keyword evidence="12" id="KW-1185">Reference proteome</keyword>
<evidence type="ECO:0000256" key="7">
    <source>
        <dbReference type="SAM" id="Phobius"/>
    </source>
</evidence>
<proteinExistence type="inferred from homology"/>
<protein>
    <submittedName>
        <fullName evidence="11">Mechanosensitive ion channel</fullName>
    </submittedName>
</protein>
<dbReference type="SUPFAM" id="SSF82689">
    <property type="entry name" value="Mechanosensitive channel protein MscS (YggB), C-terminal domain"/>
    <property type="match status" value="1"/>
</dbReference>
<name>A0A4U1C569_9SPHI</name>
<dbReference type="PROSITE" id="PS01246">
    <property type="entry name" value="UPF0003"/>
    <property type="match status" value="1"/>
</dbReference>
<evidence type="ECO:0000256" key="4">
    <source>
        <dbReference type="ARBA" id="ARBA00022692"/>
    </source>
</evidence>
<dbReference type="GO" id="GO:0008381">
    <property type="term" value="F:mechanosensitive monoatomic ion channel activity"/>
    <property type="evidence" value="ECO:0007669"/>
    <property type="project" value="UniProtKB-ARBA"/>
</dbReference>
<keyword evidence="6 7" id="KW-0472">Membrane</keyword>
<dbReference type="InterPro" id="IPR006686">
    <property type="entry name" value="MscS_channel_CS"/>
</dbReference>
<evidence type="ECO:0000259" key="9">
    <source>
        <dbReference type="Pfam" id="PF21082"/>
    </source>
</evidence>
<evidence type="ECO:0000256" key="6">
    <source>
        <dbReference type="ARBA" id="ARBA00023136"/>
    </source>
</evidence>
<feature type="transmembrane region" description="Helical" evidence="7">
    <location>
        <begin position="504"/>
        <end position="528"/>
    </location>
</feature>
<dbReference type="InterPro" id="IPR006685">
    <property type="entry name" value="MscS_channel_2nd"/>
</dbReference>
<evidence type="ECO:0000256" key="3">
    <source>
        <dbReference type="ARBA" id="ARBA00022475"/>
    </source>
</evidence>
<accession>A0A4U1C569</accession>
<dbReference type="Pfam" id="PF21088">
    <property type="entry name" value="MS_channel_1st"/>
    <property type="match status" value="1"/>
</dbReference>
<feature type="transmembrane region" description="Helical" evidence="7">
    <location>
        <begin position="334"/>
        <end position="351"/>
    </location>
</feature>
<dbReference type="Pfam" id="PF21082">
    <property type="entry name" value="MS_channel_3rd"/>
    <property type="match status" value="1"/>
</dbReference>
<feature type="transmembrane region" description="Helical" evidence="7">
    <location>
        <begin position="618"/>
        <end position="637"/>
    </location>
</feature>
<dbReference type="Pfam" id="PF00924">
    <property type="entry name" value="MS_channel_2nd"/>
    <property type="match status" value="1"/>
</dbReference>
<dbReference type="InterPro" id="IPR010920">
    <property type="entry name" value="LSM_dom_sf"/>
</dbReference>
<feature type="transmembrane region" description="Helical" evidence="7">
    <location>
        <begin position="548"/>
        <end position="572"/>
    </location>
</feature>
<evidence type="ECO:0000259" key="10">
    <source>
        <dbReference type="Pfam" id="PF21088"/>
    </source>
</evidence>
<keyword evidence="3" id="KW-1003">Cell membrane</keyword>
<feature type="transmembrane region" description="Helical" evidence="7">
    <location>
        <begin position="311"/>
        <end position="328"/>
    </location>
</feature>
<feature type="domain" description="Mechanosensitive ion channel transmembrane helices 2/3" evidence="10">
    <location>
        <begin position="595"/>
        <end position="634"/>
    </location>
</feature>
<feature type="transmembrane region" description="Helical" evidence="7">
    <location>
        <begin position="453"/>
        <end position="476"/>
    </location>
</feature>
<feature type="domain" description="Mechanosensitive ion channel MscS" evidence="8">
    <location>
        <begin position="635"/>
        <end position="701"/>
    </location>
</feature>
<evidence type="ECO:0000256" key="2">
    <source>
        <dbReference type="ARBA" id="ARBA00008017"/>
    </source>
</evidence>
<dbReference type="PANTHER" id="PTHR30347:SF1">
    <property type="entry name" value="MECHANOSENSITIVE CHANNEL MSCK"/>
    <property type="match status" value="1"/>
</dbReference>
<reference evidence="11 12" key="1">
    <citation type="submission" date="2019-04" db="EMBL/GenBank/DDBJ databases">
        <title>Pedobacter sp. AR-3-17 sp. nov., isolated from Arctic soil.</title>
        <authorList>
            <person name="Dahal R.H."/>
            <person name="Kim D.-U."/>
        </authorList>
    </citation>
    <scope>NUCLEOTIDE SEQUENCE [LARGE SCALE GENOMIC DNA]</scope>
    <source>
        <strain evidence="11 12">AR-3-17</strain>
    </source>
</reference>
<evidence type="ECO:0000313" key="11">
    <source>
        <dbReference type="EMBL" id="TKC00519.1"/>
    </source>
</evidence>
<comment type="caution">
    <text evidence="11">The sequence shown here is derived from an EMBL/GenBank/DDBJ whole genome shotgun (WGS) entry which is preliminary data.</text>
</comment>
<feature type="transmembrane region" description="Helical" evidence="7">
    <location>
        <begin position="593"/>
        <end position="612"/>
    </location>
</feature>
<feature type="domain" description="Mechanosensitive ion channel MscS C-terminal" evidence="9">
    <location>
        <begin position="710"/>
        <end position="792"/>
    </location>
</feature>
<evidence type="ECO:0000313" key="12">
    <source>
        <dbReference type="Proteomes" id="UP000308181"/>
    </source>
</evidence>
<dbReference type="InterPro" id="IPR049142">
    <property type="entry name" value="MS_channel_1st"/>
</dbReference>
<dbReference type="OrthoDB" id="9809206at2"/>
<gene>
    <name evidence="11" type="ORF">FA046_02235</name>
</gene>
<dbReference type="InterPro" id="IPR011066">
    <property type="entry name" value="MscS_channel_C_sf"/>
</dbReference>
<dbReference type="SUPFAM" id="SSF50182">
    <property type="entry name" value="Sm-like ribonucleoproteins"/>
    <property type="match status" value="1"/>
</dbReference>
<keyword evidence="4 7" id="KW-0812">Transmembrane</keyword>
<sequence>MYKRFCLLLFLYILGSPIYGQNLKDSIFKTSKENKNTTSSATTVGSADTSFNALIQRVDYYADQFNKINTQLNNGFDTLEISAGLPEIEAMQLRLKNNSFDGNAITLRYLSTFKDYFATSQKQLDKWENELTIYNTSLIAMQETLCGLTTDSTFKNLPADSALRERFFSRVNSLGSKWFRLDSLSTKAILNIGFLQSRVSAAQVQSIEFNEQIKTGLKLLSVRTFTKEYDYLWELKTENFFSELKDTLLRTVVVNFRILAYYLKYSYKVHLINFFLFLLIALWLTKNRNTILKDNPSAISIFKQAMLTSRYPKVAALAVTCTIGPFFYYHPPIILNQIYLIVLMVCVGILIRKIYSKVFIKCWLFLFPFLLFFSIVNLYFGVFVSERLVFFLLTAMLLTFSIWYYKRHWQSIPKENQTRGKYLLVIYFILLASSLVTNVFGRYSLSKIATTTAIFTLIEGYSLFIFVKIITEAIYLQMEVGKIQINTISSYLDFKNLKNRIGNFLRFLSFGLLFIFFTQNLGIFDNIYDATKEFLLEVRKIGSTSFTFGGFILFLFIIYIATIIARVVSYFFEFADEQSSKKTRKVKYGSSLLLVRLSIWIIGFLIAIAASGVPTDKITIILGALGVGIGFGLQNIVNNVVSGLVMVFEKPIQVGDLIEVGDKTGTVRSMGLRASKILTLDGSEVIVPNGDLLSQNLINWTLSNNHKRISLEVGVAYGTDIEKVKSIFKDIVEANAEVMKIPAPLILLNDFADSSLNFKVLCWVSDIDDWLRVRSILMSSIYEEFYKQEIKIPFPQRDVNVYLKENFLKDEKSEQPKEVDDKSELIKPII</sequence>
<dbReference type="PANTHER" id="PTHR30347">
    <property type="entry name" value="POTASSIUM CHANNEL RELATED"/>
    <property type="match status" value="1"/>
</dbReference>
<dbReference type="GO" id="GO:0005886">
    <property type="term" value="C:plasma membrane"/>
    <property type="evidence" value="ECO:0007669"/>
    <property type="project" value="UniProtKB-SubCell"/>
</dbReference>